<feature type="domain" description="MAM" evidence="1">
    <location>
        <begin position="324"/>
        <end position="453"/>
    </location>
</feature>
<dbReference type="EMBL" id="JABSTU010000007">
    <property type="protein sequence ID" value="KAH8025868.1"/>
    <property type="molecule type" value="Genomic_DNA"/>
</dbReference>
<evidence type="ECO:0000259" key="1">
    <source>
        <dbReference type="PROSITE" id="PS50060"/>
    </source>
</evidence>
<sequence length="619" mass="69989">MRIHLLSHVLRHMHLRERYLSPMGVIKLQRKRLFSSTQADGWSAYAIKTTPNVWSETATLTRRAKGPFCFTGWYHQSGTQVSTAMFTLEDLKASVGSYFHHSRPDKYGRWQRVRYSEKRTGDFQITIQYDMERFAERGVFAVDDLTVDANACTEPMDGSCDFDWGDSCGYDLGSDRYGKWQLQDRNATQFFLPDYSTNTPSGGLLYLELKGNETTAMLTSPRLTGRRATQCLDFRYLLPGNYWDQTAYLLHVFLQGSQEASWTWPSSELSKGSWTTKKVSFKEDKDFTVIIQCAMRGPSSFKSYCAIDAIKLRNCQGKRAQNDSLCDFEDGWCSWNSVLSTYSRVSWMLGGGNVKTTLGRPFKDHTYGNRTGSYVFFSNHERTSGETGDLISEILSYSSRITQCAEFWYIISGENMELKVLTRDPKQKEVKNLPMWTQKAGVSSEWQMGRIAVPHRNQSLETERCTVELLNCRAVIRGRAWVVANASEGCNELGAPVCPGLLSRAFIFVPRRGTISKAVNGNAPFMLFRPILVSSEGVDGQQPADGVVLEPVAFRTGKMEKYSAELVAVTALTTTWSHAMVRRSSMQLLLEASERLWFACVEYAVLVVLTAVTRTSKEA</sequence>
<name>A0A9J6DUW8_RHIMP</name>
<dbReference type="SUPFAM" id="SSF49899">
    <property type="entry name" value="Concanavalin A-like lectins/glucanases"/>
    <property type="match status" value="2"/>
</dbReference>
<dbReference type="InterPro" id="IPR013320">
    <property type="entry name" value="ConA-like_dom_sf"/>
</dbReference>
<reference evidence="2" key="2">
    <citation type="submission" date="2021-09" db="EMBL/GenBank/DDBJ databases">
        <authorList>
            <person name="Jia N."/>
            <person name="Wang J."/>
            <person name="Shi W."/>
            <person name="Du L."/>
            <person name="Sun Y."/>
            <person name="Zhan W."/>
            <person name="Jiang J."/>
            <person name="Wang Q."/>
            <person name="Zhang B."/>
            <person name="Ji P."/>
            <person name="Sakyi L.B."/>
            <person name="Cui X."/>
            <person name="Yuan T."/>
            <person name="Jiang B."/>
            <person name="Yang W."/>
            <person name="Lam T.T.-Y."/>
            <person name="Chang Q."/>
            <person name="Ding S."/>
            <person name="Wang X."/>
            <person name="Zhu J."/>
            <person name="Ruan X."/>
            <person name="Zhao L."/>
            <person name="Wei J."/>
            <person name="Que T."/>
            <person name="Du C."/>
            <person name="Cheng J."/>
            <person name="Dai P."/>
            <person name="Han X."/>
            <person name="Huang E."/>
            <person name="Gao Y."/>
            <person name="Liu J."/>
            <person name="Shao H."/>
            <person name="Ye R."/>
            <person name="Li L."/>
            <person name="Wei W."/>
            <person name="Wang X."/>
            <person name="Wang C."/>
            <person name="Huo Q."/>
            <person name="Li W."/>
            <person name="Guo W."/>
            <person name="Chen H."/>
            <person name="Chen S."/>
            <person name="Zhou L."/>
            <person name="Zhou L."/>
            <person name="Ni X."/>
            <person name="Tian J."/>
            <person name="Zhou Y."/>
            <person name="Sheng Y."/>
            <person name="Liu T."/>
            <person name="Pan Y."/>
            <person name="Xia L."/>
            <person name="Li J."/>
            <person name="Zhao F."/>
            <person name="Cao W."/>
        </authorList>
    </citation>
    <scope>NUCLEOTIDE SEQUENCE</scope>
    <source>
        <strain evidence="2">Rmic-2018</strain>
        <tissue evidence="2">Larvae</tissue>
    </source>
</reference>
<dbReference type="AlphaFoldDB" id="A0A9J6DUW8"/>
<organism evidence="2 3">
    <name type="scientific">Rhipicephalus microplus</name>
    <name type="common">Cattle tick</name>
    <name type="synonym">Boophilus microplus</name>
    <dbReference type="NCBI Taxonomy" id="6941"/>
    <lineage>
        <taxon>Eukaryota</taxon>
        <taxon>Metazoa</taxon>
        <taxon>Ecdysozoa</taxon>
        <taxon>Arthropoda</taxon>
        <taxon>Chelicerata</taxon>
        <taxon>Arachnida</taxon>
        <taxon>Acari</taxon>
        <taxon>Parasitiformes</taxon>
        <taxon>Ixodida</taxon>
        <taxon>Ixodoidea</taxon>
        <taxon>Ixodidae</taxon>
        <taxon>Rhipicephalinae</taxon>
        <taxon>Rhipicephalus</taxon>
        <taxon>Boophilus</taxon>
    </lineage>
</organism>
<gene>
    <name evidence="2" type="ORF">HPB51_013467</name>
</gene>
<dbReference type="GO" id="GO:0016020">
    <property type="term" value="C:membrane"/>
    <property type="evidence" value="ECO:0007669"/>
    <property type="project" value="InterPro"/>
</dbReference>
<dbReference type="PROSITE" id="PS50060">
    <property type="entry name" value="MAM_2"/>
    <property type="match status" value="2"/>
</dbReference>
<evidence type="ECO:0000313" key="2">
    <source>
        <dbReference type="EMBL" id="KAH8025868.1"/>
    </source>
</evidence>
<dbReference type="InterPro" id="IPR051560">
    <property type="entry name" value="MAM_domain-containing"/>
</dbReference>
<proteinExistence type="predicted"/>
<dbReference type="PANTHER" id="PTHR23282">
    <property type="entry name" value="APICAL ENDOSOMAL GLYCOPROTEIN PRECURSOR"/>
    <property type="match status" value="1"/>
</dbReference>
<dbReference type="VEuPathDB" id="VectorBase:LOC119169740"/>
<reference evidence="2" key="1">
    <citation type="journal article" date="2020" name="Cell">
        <title>Large-Scale Comparative Analyses of Tick Genomes Elucidate Their Genetic Diversity and Vector Capacities.</title>
        <authorList>
            <consortium name="Tick Genome and Microbiome Consortium (TIGMIC)"/>
            <person name="Jia N."/>
            <person name="Wang J."/>
            <person name="Shi W."/>
            <person name="Du L."/>
            <person name="Sun Y."/>
            <person name="Zhan W."/>
            <person name="Jiang J.F."/>
            <person name="Wang Q."/>
            <person name="Zhang B."/>
            <person name="Ji P."/>
            <person name="Bell-Sakyi L."/>
            <person name="Cui X.M."/>
            <person name="Yuan T.T."/>
            <person name="Jiang B.G."/>
            <person name="Yang W.F."/>
            <person name="Lam T.T."/>
            <person name="Chang Q.C."/>
            <person name="Ding S.J."/>
            <person name="Wang X.J."/>
            <person name="Zhu J.G."/>
            <person name="Ruan X.D."/>
            <person name="Zhao L."/>
            <person name="Wei J.T."/>
            <person name="Ye R.Z."/>
            <person name="Que T.C."/>
            <person name="Du C.H."/>
            <person name="Zhou Y.H."/>
            <person name="Cheng J.X."/>
            <person name="Dai P.F."/>
            <person name="Guo W.B."/>
            <person name="Han X.H."/>
            <person name="Huang E.J."/>
            <person name="Li L.F."/>
            <person name="Wei W."/>
            <person name="Gao Y.C."/>
            <person name="Liu J.Z."/>
            <person name="Shao H.Z."/>
            <person name="Wang X."/>
            <person name="Wang C.C."/>
            <person name="Yang T.C."/>
            <person name="Huo Q.B."/>
            <person name="Li W."/>
            <person name="Chen H.Y."/>
            <person name="Chen S.E."/>
            <person name="Zhou L.G."/>
            <person name="Ni X.B."/>
            <person name="Tian J.H."/>
            <person name="Sheng Y."/>
            <person name="Liu T."/>
            <person name="Pan Y.S."/>
            <person name="Xia L.Y."/>
            <person name="Li J."/>
            <person name="Zhao F."/>
            <person name="Cao W.C."/>
        </authorList>
    </citation>
    <scope>NUCLEOTIDE SEQUENCE</scope>
    <source>
        <strain evidence="2">Rmic-2018</strain>
    </source>
</reference>
<accession>A0A9J6DUW8</accession>
<feature type="domain" description="MAM" evidence="1">
    <location>
        <begin position="158"/>
        <end position="317"/>
    </location>
</feature>
<dbReference type="CDD" id="cd06263">
    <property type="entry name" value="MAM"/>
    <property type="match status" value="1"/>
</dbReference>
<dbReference type="PANTHER" id="PTHR23282:SF101">
    <property type="entry name" value="MAM DOMAIN-CONTAINING PROTEIN"/>
    <property type="match status" value="1"/>
</dbReference>
<comment type="caution">
    <text evidence="2">The sequence shown here is derived from an EMBL/GenBank/DDBJ whole genome shotgun (WGS) entry which is preliminary data.</text>
</comment>
<dbReference type="Proteomes" id="UP000821866">
    <property type="component" value="Unassembled WGS sequence"/>
</dbReference>
<keyword evidence="3" id="KW-1185">Reference proteome</keyword>
<dbReference type="Pfam" id="PF00629">
    <property type="entry name" value="MAM"/>
    <property type="match status" value="2"/>
</dbReference>
<protein>
    <recommendedName>
        <fullName evidence="1">MAM domain-containing protein</fullName>
    </recommendedName>
</protein>
<dbReference type="SMART" id="SM00137">
    <property type="entry name" value="MAM"/>
    <property type="match status" value="2"/>
</dbReference>
<dbReference type="Gene3D" id="2.60.120.200">
    <property type="match status" value="3"/>
</dbReference>
<dbReference type="InterPro" id="IPR000998">
    <property type="entry name" value="MAM_dom"/>
</dbReference>
<evidence type="ECO:0000313" key="3">
    <source>
        <dbReference type="Proteomes" id="UP000821866"/>
    </source>
</evidence>